<reference evidence="3" key="1">
    <citation type="submission" date="2021-12" db="EMBL/GenBank/DDBJ databases">
        <title>Prjna785345.</title>
        <authorList>
            <person name="Rujirawat T."/>
            <person name="Krajaejun T."/>
        </authorList>
    </citation>
    <scope>NUCLEOTIDE SEQUENCE</scope>
    <source>
        <strain evidence="3">Pi057C3</strain>
    </source>
</reference>
<organism evidence="3 4">
    <name type="scientific">Pythium insidiosum</name>
    <name type="common">Pythiosis disease agent</name>
    <dbReference type="NCBI Taxonomy" id="114742"/>
    <lineage>
        <taxon>Eukaryota</taxon>
        <taxon>Sar</taxon>
        <taxon>Stramenopiles</taxon>
        <taxon>Oomycota</taxon>
        <taxon>Peronosporomycetes</taxon>
        <taxon>Pythiales</taxon>
        <taxon>Pythiaceae</taxon>
        <taxon>Pythium</taxon>
    </lineage>
</organism>
<dbReference type="GO" id="GO:0016477">
    <property type="term" value="P:cell migration"/>
    <property type="evidence" value="ECO:0007669"/>
    <property type="project" value="TreeGrafter"/>
</dbReference>
<keyword evidence="2" id="KW-0472">Membrane</keyword>
<feature type="transmembrane region" description="Helical" evidence="2">
    <location>
        <begin position="271"/>
        <end position="289"/>
    </location>
</feature>
<dbReference type="GO" id="GO:0030031">
    <property type="term" value="P:cell projection assembly"/>
    <property type="evidence" value="ECO:0007669"/>
    <property type="project" value="TreeGrafter"/>
</dbReference>
<name>A0AAD5LDF7_PYTIN</name>
<feature type="transmembrane region" description="Helical" evidence="2">
    <location>
        <begin position="115"/>
        <end position="135"/>
    </location>
</feature>
<evidence type="ECO:0000313" key="4">
    <source>
        <dbReference type="Proteomes" id="UP001209570"/>
    </source>
</evidence>
<dbReference type="GO" id="GO:0030866">
    <property type="term" value="P:cortical actin cytoskeleton organization"/>
    <property type="evidence" value="ECO:0007669"/>
    <property type="project" value="TreeGrafter"/>
</dbReference>
<evidence type="ECO:0000256" key="2">
    <source>
        <dbReference type="SAM" id="Phobius"/>
    </source>
</evidence>
<protein>
    <submittedName>
        <fullName evidence="3">Uncharacterized protein</fullName>
    </submittedName>
</protein>
<sequence>MTANAEISSSSSSDAATHLARFSVAVCQPLKLLINFSLFQYLFTIYFARRREHRVRLLLATGVIGFTTLMPFAIENKAQVASLHDISEVCCFLTFLQQITILTRDVNRKLKLRSLALCTGVAEVLNVAGIAVVVLNFVEIGFPSLHLHVAARADVIVEIVSLWFITLFRFYFLAMFRGGWCGVWRFHRAELFYYLVFLTHEYPFLALEYAYPNLDLESVQGAYNRLSILFFYVLFLTHEFPFIALEHHTNLNWESVQGAYNRHRGVVCQPLKLLINFSLFQYLFTIYFARRREHRVRLLLVTAIIVNRKLKLRSLALCTGVAEVLNVTGIAVVILNFVEIGFPSLHLHVAARADVIVEIVSLWFITCFRFYFLAMFRGGWCGVWRFPSHARNGGHLPRRPEPLYAWRWLYGVSLPPASYRHLFFYVLFLTHEFPFIALEHHTSLDWESFQGAYNRQPEDESPPTSEQLRQRLSDVDVDALLRAFSKYSLAMSSSMASDKQLHALLPASTVQRHALQLLVARAFQLLKRVYQWQQTTWGVLTPFLVDSSNLTFDKHRLLTTLLLSALTQSVKLHLLCTSFRNVSGIVALHTFLQSSQTACPPAQDDPHQPSVESPECQLLEFVLCVGMNPLIKIQQDLQQHPQAADISHNLLELLLSCFDCYVGCHDLAHLKNSGVFDIEALHRGEYAGAAVFSDLAMVPSLVEWVLSVALCLPQHWRTAAPRHASWQLWDFVELLARDRLVWVIARDCTSALAGAPSAAATQALQPLKKTLSALSKQAVGYAAERRRERRIFVLWLLRDSVKLLDYTPTLAAPLLPMLLSVLAIASDEIEWVLAHGHDLPHGSIAALCPGHVKHKQFAKVHASYSLDRPTLLELLALTWRLRQQVWSQKPAITSYYTQFLSSGDADAIAFHVAAFLDEADAAPSSDLDPRLAAMLRGLGDKTRFQIAPTSPAFASWRREWQQLSIFLLMSGRGLPKPLSSLINRACRHANFIQGLELALDKATMGLSKCWWFADLVERTVAHELDHSGGLSIGNAVSAAAVLAALQDGQIPVLEVVEGEEVELLARDMEARLARLPSVVIQALALVYELLERDKVALIRLRLAFPDDESEIQMAVKIMEALDQVLDRTVRVGAALFLIQLLGDSIQLRSALR</sequence>
<dbReference type="Proteomes" id="UP001209570">
    <property type="component" value="Unassembled WGS sequence"/>
</dbReference>
<keyword evidence="4" id="KW-1185">Reference proteome</keyword>
<evidence type="ECO:0000313" key="3">
    <source>
        <dbReference type="EMBL" id="KAJ0394720.1"/>
    </source>
</evidence>
<dbReference type="PANTHER" id="PTHR12093">
    <property type="entry name" value="NCK-ASSOCIATED PROTEIN 1"/>
    <property type="match status" value="1"/>
</dbReference>
<dbReference type="GO" id="GO:0000902">
    <property type="term" value="P:cell morphogenesis"/>
    <property type="evidence" value="ECO:0007669"/>
    <property type="project" value="TreeGrafter"/>
</dbReference>
<comment type="similarity">
    <text evidence="1">Belongs to the HEM-1/HEM-2 family.</text>
</comment>
<evidence type="ECO:0000256" key="1">
    <source>
        <dbReference type="ARBA" id="ARBA00037947"/>
    </source>
</evidence>
<proteinExistence type="inferred from homology"/>
<keyword evidence="2" id="KW-1133">Transmembrane helix</keyword>
<keyword evidence="2" id="KW-0812">Transmembrane</keyword>
<feature type="transmembrane region" description="Helical" evidence="2">
    <location>
        <begin position="226"/>
        <end position="245"/>
    </location>
</feature>
<dbReference type="PANTHER" id="PTHR12093:SF10">
    <property type="entry name" value="MEMBRANE-ASSOCIATED PROTEIN HEM"/>
    <property type="match status" value="1"/>
</dbReference>
<feature type="transmembrane region" description="Helical" evidence="2">
    <location>
        <begin position="55"/>
        <end position="74"/>
    </location>
</feature>
<accession>A0AAD5LDF7</accession>
<gene>
    <name evidence="3" type="ORF">P43SY_004000</name>
</gene>
<feature type="transmembrane region" description="Helical" evidence="2">
    <location>
        <begin position="355"/>
        <end position="376"/>
    </location>
</feature>
<dbReference type="EMBL" id="JAKCXM010000389">
    <property type="protein sequence ID" value="KAJ0394720.1"/>
    <property type="molecule type" value="Genomic_DNA"/>
</dbReference>
<dbReference type="InterPro" id="IPR019137">
    <property type="entry name" value="Nck-associated_protein-1"/>
</dbReference>
<dbReference type="GO" id="GO:0031209">
    <property type="term" value="C:SCAR complex"/>
    <property type="evidence" value="ECO:0007669"/>
    <property type="project" value="TreeGrafter"/>
</dbReference>
<dbReference type="Pfam" id="PF09735">
    <property type="entry name" value="Nckap1"/>
    <property type="match status" value="1"/>
</dbReference>
<comment type="caution">
    <text evidence="3">The sequence shown here is derived from an EMBL/GenBank/DDBJ whole genome shotgun (WGS) entry which is preliminary data.</text>
</comment>
<feature type="transmembrane region" description="Helical" evidence="2">
    <location>
        <begin position="155"/>
        <end position="176"/>
    </location>
</feature>
<dbReference type="AlphaFoldDB" id="A0AAD5LDF7"/>
<feature type="transmembrane region" description="Helical" evidence="2">
    <location>
        <begin position="315"/>
        <end position="335"/>
    </location>
</feature>